<organism evidence="1 2">
    <name type="scientific">Persea americana</name>
    <name type="common">Avocado</name>
    <dbReference type="NCBI Taxonomy" id="3435"/>
    <lineage>
        <taxon>Eukaryota</taxon>
        <taxon>Viridiplantae</taxon>
        <taxon>Streptophyta</taxon>
        <taxon>Embryophyta</taxon>
        <taxon>Tracheophyta</taxon>
        <taxon>Spermatophyta</taxon>
        <taxon>Magnoliopsida</taxon>
        <taxon>Magnoliidae</taxon>
        <taxon>Laurales</taxon>
        <taxon>Lauraceae</taxon>
        <taxon>Persea</taxon>
    </lineage>
</organism>
<proteinExistence type="predicted"/>
<sequence>MIDLMFSNRILAKEKGSVTIPTSGAELLCLSSPELEKGIAASFALPSCHAASRRRLSSPSSLPLVGGASALSKKATAGKAKTGKSGSLQRNRLGFLGSHGPEKEDRSHPTAAGASYRCSLLPPVACVVEGEEKFCSKEQKPSKRRGCPLRQPDLVVVLDRTREDDRRRMRNPVYTVGGYYDTTTPDVLLCDWSR</sequence>
<protein>
    <submittedName>
        <fullName evidence="1">Uncharacterized protein</fullName>
    </submittedName>
</protein>
<dbReference type="EMBL" id="CM056817">
    <property type="protein sequence ID" value="KAJ8620594.1"/>
    <property type="molecule type" value="Genomic_DNA"/>
</dbReference>
<reference evidence="1 2" key="1">
    <citation type="journal article" date="2022" name="Hortic Res">
        <title>A haplotype resolved chromosomal level avocado genome allows analysis of novel avocado genes.</title>
        <authorList>
            <person name="Nath O."/>
            <person name="Fletcher S.J."/>
            <person name="Hayward A."/>
            <person name="Shaw L.M."/>
            <person name="Masouleh A.K."/>
            <person name="Furtado A."/>
            <person name="Henry R.J."/>
            <person name="Mitter N."/>
        </authorList>
    </citation>
    <scope>NUCLEOTIDE SEQUENCE [LARGE SCALE GENOMIC DNA]</scope>
    <source>
        <strain evidence="2">cv. Hass</strain>
    </source>
</reference>
<evidence type="ECO:0000313" key="1">
    <source>
        <dbReference type="EMBL" id="KAJ8620594.1"/>
    </source>
</evidence>
<dbReference type="Proteomes" id="UP001234297">
    <property type="component" value="Chromosome 9"/>
</dbReference>
<evidence type="ECO:0000313" key="2">
    <source>
        <dbReference type="Proteomes" id="UP001234297"/>
    </source>
</evidence>
<comment type="caution">
    <text evidence="1">The sequence shown here is derived from an EMBL/GenBank/DDBJ whole genome shotgun (WGS) entry which is preliminary data.</text>
</comment>
<keyword evidence="2" id="KW-1185">Reference proteome</keyword>
<accession>A0ACC2KI10</accession>
<name>A0ACC2KI10_PERAE</name>
<gene>
    <name evidence="1" type="ORF">MRB53_029123</name>
</gene>